<evidence type="ECO:0000313" key="15">
    <source>
        <dbReference type="EMBL" id="KIZ01451.1"/>
    </source>
</evidence>
<evidence type="ECO:0000256" key="2">
    <source>
        <dbReference type="ARBA" id="ARBA00005167"/>
    </source>
</evidence>
<evidence type="ECO:0000256" key="4">
    <source>
        <dbReference type="ARBA" id="ARBA00011919"/>
    </source>
</evidence>
<evidence type="ECO:0000256" key="8">
    <source>
        <dbReference type="ARBA" id="ARBA00022723"/>
    </source>
</evidence>
<dbReference type="EC" id="1.13.99.1" evidence="4 14"/>
<protein>
    <recommendedName>
        <fullName evidence="5 14">Inositol oxygenase</fullName>
        <ecNumber evidence="4 14">1.13.99.1</ecNumber>
    </recommendedName>
    <alternativeName>
        <fullName evidence="11 14">Myo-inositol oxygenase</fullName>
    </alternativeName>
</protein>
<keyword evidence="10 13" id="KW-0408">Iron</keyword>
<dbReference type="UniPathway" id="UPA00111">
    <property type="reaction ID" value="UER00527"/>
</dbReference>
<dbReference type="RefSeq" id="XP_013900470.1">
    <property type="nucleotide sequence ID" value="XM_014045016.1"/>
</dbReference>
<evidence type="ECO:0000256" key="3">
    <source>
        <dbReference type="ARBA" id="ARBA00005286"/>
    </source>
</evidence>
<reference evidence="15 16" key="1">
    <citation type="journal article" date="2013" name="BMC Genomics">
        <title>Reconstruction of the lipid metabolism for the microalga Monoraphidium neglectum from its genome sequence reveals characteristics suitable for biofuel production.</title>
        <authorList>
            <person name="Bogen C."/>
            <person name="Al-Dilaimi A."/>
            <person name="Albersmeier A."/>
            <person name="Wichmann J."/>
            <person name="Grundmann M."/>
            <person name="Rupp O."/>
            <person name="Lauersen K.J."/>
            <person name="Blifernez-Klassen O."/>
            <person name="Kalinowski J."/>
            <person name="Goesmann A."/>
            <person name="Mussgnug J.H."/>
            <person name="Kruse O."/>
        </authorList>
    </citation>
    <scope>NUCLEOTIDE SEQUENCE [LARGE SCALE GENOMIC DNA]</scope>
    <source>
        <strain evidence="15 16">SAG 48.87</strain>
    </source>
</reference>
<dbReference type="PANTHER" id="PTHR12588:SF0">
    <property type="entry name" value="INOSITOL OXYGENASE"/>
    <property type="match status" value="1"/>
</dbReference>
<name>A0A0D2N691_9CHLO</name>
<proteinExistence type="inferred from homology"/>
<comment type="catalytic activity">
    <reaction evidence="12 14">
        <text>myo-inositol + O2 = D-glucuronate + H2O + H(+)</text>
        <dbReference type="Rhea" id="RHEA:23696"/>
        <dbReference type="ChEBI" id="CHEBI:15377"/>
        <dbReference type="ChEBI" id="CHEBI:15378"/>
        <dbReference type="ChEBI" id="CHEBI:15379"/>
        <dbReference type="ChEBI" id="CHEBI:17268"/>
        <dbReference type="ChEBI" id="CHEBI:58720"/>
        <dbReference type="EC" id="1.13.99.1"/>
    </reaction>
</comment>
<keyword evidence="7" id="KW-0060">Ascorbate biosynthesis</keyword>
<evidence type="ECO:0000256" key="6">
    <source>
        <dbReference type="ARBA" id="ARBA00022490"/>
    </source>
</evidence>
<keyword evidence="16" id="KW-1185">Reference proteome</keyword>
<dbReference type="SUPFAM" id="SSF109604">
    <property type="entry name" value="HD-domain/PDEase-like"/>
    <property type="match status" value="1"/>
</dbReference>
<evidence type="ECO:0000256" key="9">
    <source>
        <dbReference type="ARBA" id="ARBA00023002"/>
    </source>
</evidence>
<evidence type="ECO:0000256" key="1">
    <source>
        <dbReference type="ARBA" id="ARBA00004496"/>
    </source>
</evidence>
<evidence type="ECO:0000256" key="11">
    <source>
        <dbReference type="ARBA" id="ARBA00029668"/>
    </source>
</evidence>
<feature type="binding site" evidence="13">
    <location>
        <position position="6"/>
    </location>
    <ligand>
        <name>Fe cation</name>
        <dbReference type="ChEBI" id="CHEBI:24875"/>
        <label>1</label>
    </ligand>
</feature>
<dbReference type="GO" id="GO:0005737">
    <property type="term" value="C:cytoplasm"/>
    <property type="evidence" value="ECO:0007669"/>
    <property type="project" value="UniProtKB-SubCell"/>
</dbReference>
<dbReference type="PANTHER" id="PTHR12588">
    <property type="entry name" value="MYOINOSITOL OXYGENASE"/>
    <property type="match status" value="1"/>
</dbReference>
<gene>
    <name evidence="15" type="ORF">MNEG_6506</name>
</gene>
<keyword evidence="6 14" id="KW-0963">Cytoplasm</keyword>
<dbReference type="GO" id="GO:0019310">
    <property type="term" value="P:inositol catabolic process"/>
    <property type="evidence" value="ECO:0007669"/>
    <property type="project" value="UniProtKB-UniRule"/>
</dbReference>
<comment type="pathway">
    <text evidence="2 14">Polyol metabolism; myo-inositol degradation into D-glucuronate; D-glucuronate from myo-inositol: step 1/1.</text>
</comment>
<dbReference type="AlphaFoldDB" id="A0A0D2N691"/>
<evidence type="ECO:0000313" key="16">
    <source>
        <dbReference type="Proteomes" id="UP000054498"/>
    </source>
</evidence>
<dbReference type="KEGG" id="mng:MNEG_6506"/>
<evidence type="ECO:0000256" key="10">
    <source>
        <dbReference type="ARBA" id="ARBA00023004"/>
    </source>
</evidence>
<dbReference type="GO" id="GO:0050113">
    <property type="term" value="F:inositol oxygenase activity"/>
    <property type="evidence" value="ECO:0007669"/>
    <property type="project" value="UniProtKB-UniRule"/>
</dbReference>
<comment type="cofactor">
    <cofactor evidence="13 14">
        <name>Fe cation</name>
        <dbReference type="ChEBI" id="CHEBI:24875"/>
    </cofactor>
    <text evidence="13 14">Binds 2 iron ions per subunit.</text>
</comment>
<evidence type="ECO:0000256" key="5">
    <source>
        <dbReference type="ARBA" id="ARBA00019269"/>
    </source>
</evidence>
<evidence type="ECO:0000256" key="7">
    <source>
        <dbReference type="ARBA" id="ARBA00022644"/>
    </source>
</evidence>
<dbReference type="STRING" id="145388.A0A0D2N691"/>
<evidence type="ECO:0000256" key="14">
    <source>
        <dbReference type="RuleBase" id="RU367039"/>
    </source>
</evidence>
<sequence>MPLKEHAFQVAELCRLAFPDKEWLPLVGLIHGLGKLLAHPSWGAQPQWAVAGETYPLGCRFAPQIGHSELFSANPDRRRRGFSTAEGVYSPGCGLKEVYMSWGAPEYLYLVMILNQVALPEEALFILRYQKFYSLTRPGGAYRNLLSPDDEACLPLLSAFQRLSVYRRVQLPPQALTGRALTDHYEALVAKYIGSDRLYW</sequence>
<dbReference type="GeneID" id="25739382"/>
<evidence type="ECO:0000256" key="13">
    <source>
        <dbReference type="PIRSR" id="PIRSR607828-2"/>
    </source>
</evidence>
<evidence type="ECO:0000256" key="12">
    <source>
        <dbReference type="ARBA" id="ARBA00048271"/>
    </source>
</evidence>
<keyword evidence="9 14" id="KW-0560">Oxidoreductase</keyword>
<feature type="binding site" evidence="13">
    <location>
        <position position="31"/>
    </location>
    <ligand>
        <name>Fe cation</name>
        <dbReference type="ChEBI" id="CHEBI:24875"/>
        <label>1</label>
    </ligand>
</feature>
<dbReference type="GO" id="GO:0019853">
    <property type="term" value="P:L-ascorbic acid biosynthetic process"/>
    <property type="evidence" value="ECO:0007669"/>
    <property type="project" value="UniProtKB-KW"/>
</dbReference>
<comment type="similarity">
    <text evidence="3 14">Belongs to the myo-inositol oxygenase family.</text>
</comment>
<dbReference type="GO" id="GO:0005506">
    <property type="term" value="F:iron ion binding"/>
    <property type="evidence" value="ECO:0007669"/>
    <property type="project" value="InterPro"/>
</dbReference>
<keyword evidence="8 13" id="KW-0479">Metal-binding</keyword>
<comment type="subcellular location">
    <subcellularLocation>
        <location evidence="1 14">Cytoplasm</location>
    </subcellularLocation>
</comment>
<dbReference type="InterPro" id="IPR007828">
    <property type="entry name" value="Inositol_oxygenase"/>
</dbReference>
<dbReference type="Proteomes" id="UP000054498">
    <property type="component" value="Unassembled WGS sequence"/>
</dbReference>
<dbReference type="OrthoDB" id="5151075at2759"/>
<organism evidence="15 16">
    <name type="scientific">Monoraphidium neglectum</name>
    <dbReference type="NCBI Taxonomy" id="145388"/>
    <lineage>
        <taxon>Eukaryota</taxon>
        <taxon>Viridiplantae</taxon>
        <taxon>Chlorophyta</taxon>
        <taxon>core chlorophytes</taxon>
        <taxon>Chlorophyceae</taxon>
        <taxon>CS clade</taxon>
        <taxon>Sphaeropleales</taxon>
        <taxon>Selenastraceae</taxon>
        <taxon>Monoraphidium</taxon>
    </lineage>
</organism>
<dbReference type="EMBL" id="KK101282">
    <property type="protein sequence ID" value="KIZ01451.1"/>
    <property type="molecule type" value="Genomic_DNA"/>
</dbReference>
<accession>A0A0D2N691</accession>
<dbReference type="Pfam" id="PF05153">
    <property type="entry name" value="MIOX"/>
    <property type="match status" value="1"/>
</dbReference>